<gene>
    <name evidence="2" type="ORF">UU42_C0013G0011</name>
</gene>
<dbReference type="EMBL" id="LCAO01000013">
    <property type="protein sequence ID" value="KKR91380.1"/>
    <property type="molecule type" value="Genomic_DNA"/>
</dbReference>
<evidence type="ECO:0000313" key="2">
    <source>
        <dbReference type="EMBL" id="KKR91380.1"/>
    </source>
</evidence>
<feature type="transmembrane region" description="Helical" evidence="1">
    <location>
        <begin position="263"/>
        <end position="282"/>
    </location>
</feature>
<evidence type="ECO:0008006" key="4">
    <source>
        <dbReference type="Google" id="ProtNLM"/>
    </source>
</evidence>
<accession>A0A0G0X3X3</accession>
<evidence type="ECO:0000256" key="1">
    <source>
        <dbReference type="SAM" id="Phobius"/>
    </source>
</evidence>
<feature type="transmembrane region" description="Helical" evidence="1">
    <location>
        <begin position="139"/>
        <end position="157"/>
    </location>
</feature>
<evidence type="ECO:0000313" key="3">
    <source>
        <dbReference type="Proteomes" id="UP000034676"/>
    </source>
</evidence>
<proteinExistence type="predicted"/>
<keyword evidence="1" id="KW-0472">Membrane</keyword>
<keyword evidence="1" id="KW-1133">Transmembrane helix</keyword>
<feature type="transmembrane region" description="Helical" evidence="1">
    <location>
        <begin position="164"/>
        <end position="193"/>
    </location>
</feature>
<organism evidence="2 3">
    <name type="scientific">Candidatus Woesebacteria bacterium GW2011_GWA1_41_13b</name>
    <dbReference type="NCBI Taxonomy" id="1618555"/>
    <lineage>
        <taxon>Bacteria</taxon>
        <taxon>Candidatus Woeseibacteriota</taxon>
    </lineage>
</organism>
<feature type="transmembrane region" description="Helical" evidence="1">
    <location>
        <begin position="83"/>
        <end position="104"/>
    </location>
</feature>
<reference evidence="2 3" key="1">
    <citation type="journal article" date="2015" name="Nature">
        <title>rRNA introns, odd ribosomes, and small enigmatic genomes across a large radiation of phyla.</title>
        <authorList>
            <person name="Brown C.T."/>
            <person name="Hug L.A."/>
            <person name="Thomas B.C."/>
            <person name="Sharon I."/>
            <person name="Castelle C.J."/>
            <person name="Singh A."/>
            <person name="Wilkins M.J."/>
            <person name="Williams K.H."/>
            <person name="Banfield J.F."/>
        </authorList>
    </citation>
    <scope>NUCLEOTIDE SEQUENCE [LARGE SCALE GENOMIC DNA]</scope>
</reference>
<sequence length="561" mass="64178">MKRRGWLTILLLLAIALFAYRNGAKQFFLQDEWQAMGLVLYYKKIGSLAALFLPYKGLLAHFNPLTTALFLLENHFFHFWYGGYAWISVFTHLVNTALLYVFVLRWGRKQHLAFSVAALFAVYSISHQAVTWISGGNGLMQATTLFLLSLHGLHLYVTTRKRHFLLFTTAMFFLSLFFKEDVVFLFLGIPSFYFIMEHRPGKKSYVVLLAMMATFVLYVSIRLLLVAKGLYAYEETVDVSTQHIFVYPFRAMIMPIRMLTQSLIPELVILTASRWFTTTAYPQFMVDGQPNPFISETIVADFVSYMGTIAMLGITFVIYRILRELKETGLSKLVVFSIILITESALSYIFVPGRAGFFSILPSRYLYIASIGASIFVSVALYAFWTQVARGQRKLLIGGYMVSMGIVALLHYGNLQHTIQGFAAVGTLRKSFLTAIRSNHETLPKRVVVYTKSDTVHYGSPNGEYTLPVQSGFGQMLLVWYDATEHFPACLFEKLYLYERLSQEYRECGARGFGYFREKDKLLEAVREFGLPRESIIGFSYSGKRQEFEDITGEVQKELFP</sequence>
<protein>
    <recommendedName>
        <fullName evidence="4">Glycosyltransferase RgtA/B/C/D-like domain-containing protein</fullName>
    </recommendedName>
</protein>
<feature type="transmembrane region" description="Helical" evidence="1">
    <location>
        <begin position="334"/>
        <end position="353"/>
    </location>
</feature>
<feature type="transmembrane region" description="Helical" evidence="1">
    <location>
        <begin position="395"/>
        <end position="413"/>
    </location>
</feature>
<dbReference type="AlphaFoldDB" id="A0A0G0X3X3"/>
<feature type="transmembrane region" description="Helical" evidence="1">
    <location>
        <begin position="111"/>
        <end position="133"/>
    </location>
</feature>
<keyword evidence="1" id="KW-0812">Transmembrane</keyword>
<name>A0A0G0X3X3_9BACT</name>
<comment type="caution">
    <text evidence="2">The sequence shown here is derived from an EMBL/GenBank/DDBJ whole genome shotgun (WGS) entry which is preliminary data.</text>
</comment>
<feature type="transmembrane region" description="Helical" evidence="1">
    <location>
        <begin position="205"/>
        <end position="225"/>
    </location>
</feature>
<dbReference type="Proteomes" id="UP000034676">
    <property type="component" value="Unassembled WGS sequence"/>
</dbReference>
<feature type="transmembrane region" description="Helical" evidence="1">
    <location>
        <begin position="365"/>
        <end position="383"/>
    </location>
</feature>
<feature type="transmembrane region" description="Helical" evidence="1">
    <location>
        <begin position="302"/>
        <end position="322"/>
    </location>
</feature>